<feature type="region of interest" description="Disordered" evidence="1">
    <location>
        <begin position="98"/>
        <end position="158"/>
    </location>
</feature>
<dbReference type="InterPro" id="IPR009635">
    <property type="entry name" value="NPDC1"/>
</dbReference>
<evidence type="ECO:0000256" key="1">
    <source>
        <dbReference type="SAM" id="MobiDB-lite"/>
    </source>
</evidence>
<feature type="compositionally biased region" description="Acidic residues" evidence="1">
    <location>
        <begin position="528"/>
        <end position="540"/>
    </location>
</feature>
<feature type="compositionally biased region" description="Acidic residues" evidence="1">
    <location>
        <begin position="338"/>
        <end position="348"/>
    </location>
</feature>
<proteinExistence type="predicted"/>
<keyword evidence="2" id="KW-0812">Transmembrane</keyword>
<keyword evidence="5" id="KW-1185">Reference proteome</keyword>
<dbReference type="EMBL" id="MTYJ01000257">
    <property type="protein sequence ID" value="OWA52220.1"/>
    <property type="molecule type" value="Genomic_DNA"/>
</dbReference>
<comment type="caution">
    <text evidence="4">The sequence shown here is derived from an EMBL/GenBank/DDBJ whole genome shotgun (WGS) entry which is preliminary data.</text>
</comment>
<dbReference type="PANTHER" id="PTHR23352">
    <property type="entry name" value="NEURAL PROLIFERATION DIFFERENTIATION AND CONTROL PROTEIN-1 NPDC-1 PROTEIN"/>
    <property type="match status" value="1"/>
</dbReference>
<reference evidence="5" key="1">
    <citation type="submission" date="2017-01" db="EMBL/GenBank/DDBJ databases">
        <title>Comparative genomics of anhydrobiosis in the tardigrade Hypsibius dujardini.</title>
        <authorList>
            <person name="Yoshida Y."/>
            <person name="Koutsovoulos G."/>
            <person name="Laetsch D."/>
            <person name="Stevens L."/>
            <person name="Kumar S."/>
            <person name="Horikawa D."/>
            <person name="Ishino K."/>
            <person name="Komine S."/>
            <person name="Tomita M."/>
            <person name="Blaxter M."/>
            <person name="Arakawa K."/>
        </authorList>
    </citation>
    <scope>NUCLEOTIDE SEQUENCE [LARGE SCALE GENOMIC DNA]</scope>
    <source>
        <strain evidence="5">Z151</strain>
    </source>
</reference>
<evidence type="ECO:0000313" key="4">
    <source>
        <dbReference type="EMBL" id="OWA52220.1"/>
    </source>
</evidence>
<keyword evidence="2" id="KW-1133">Transmembrane helix</keyword>
<dbReference type="GO" id="GO:0016020">
    <property type="term" value="C:membrane"/>
    <property type="evidence" value="ECO:0007669"/>
    <property type="project" value="InterPro"/>
</dbReference>
<dbReference type="Proteomes" id="UP000192578">
    <property type="component" value="Unassembled WGS sequence"/>
</dbReference>
<accession>A0A9X6RLQ9</accession>
<gene>
    <name evidence="4" type="ORF">BV898_16678</name>
</gene>
<dbReference type="AlphaFoldDB" id="A0A9X6RLQ9"/>
<keyword evidence="3" id="KW-0732">Signal</keyword>
<feature type="region of interest" description="Disordered" evidence="1">
    <location>
        <begin position="452"/>
        <end position="480"/>
    </location>
</feature>
<dbReference type="PANTHER" id="PTHR23352:SF2">
    <property type="entry name" value="NEURAL PROLIFERATION DIFFERENTIATION AND CONTROL PROTEIN 1"/>
    <property type="match status" value="1"/>
</dbReference>
<dbReference type="OrthoDB" id="6270617at2759"/>
<feature type="chain" id="PRO_5040770246" description="Neural proliferation differentiation and control protein 1" evidence="3">
    <location>
        <begin position="21"/>
        <end position="582"/>
    </location>
</feature>
<evidence type="ECO:0008006" key="6">
    <source>
        <dbReference type="Google" id="ProtNLM"/>
    </source>
</evidence>
<dbReference type="Pfam" id="PF06809">
    <property type="entry name" value="NPDC1"/>
    <property type="match status" value="1"/>
</dbReference>
<feature type="compositionally biased region" description="Polar residues" evidence="1">
    <location>
        <begin position="501"/>
        <end position="519"/>
    </location>
</feature>
<evidence type="ECO:0000256" key="3">
    <source>
        <dbReference type="SAM" id="SignalP"/>
    </source>
</evidence>
<feature type="region of interest" description="Disordered" evidence="1">
    <location>
        <begin position="495"/>
        <end position="582"/>
    </location>
</feature>
<evidence type="ECO:0000256" key="2">
    <source>
        <dbReference type="SAM" id="Phobius"/>
    </source>
</evidence>
<feature type="compositionally biased region" description="Low complexity" evidence="1">
    <location>
        <begin position="135"/>
        <end position="158"/>
    </location>
</feature>
<sequence length="582" mass="62840">MGCLLWLCLAIAVAVNVASAWPTRYGQSRGGEEPNYYPLDEDDARRMEQDVNQWMNEYVTRGDEEIELPNYPEEDEGKTGIPALTLDELRELVEEAAKQQEDQPNRGLPLARFTPIGPDPTNNGGAGPFKFVKKTTSPVTTPTTTTPTTTTTTTPHPVVVETRSGPLIKKHIATISDETPLYLNYAEKEDGGPHRPVGLQAAAKGDVTPAVKTPTETEDGPARTLEVEPELDVKDLFETFGQDGSAENLVHVQQENEARAAAAEEENEARAAAAEEENEAQPAAEEERPEIDFTQRLAFPDLSGTKVLPAGLSELEAAEEEEEKQQPESQEDEKTQESPEEAVPEEANDVPVIEEAQPQRVAPSESVKDPATDDPLVLHVIGEPSPHHLGQNFLPSAEYGFLVKALGEKRAAEPSGGASSIPSGLTLPIVFACTGSILFACIAAAIIHRRNSRKHNLSDAEEPSYGVTGPGPIKPTFLDLSGDRSLAKSAETYHYQHQKRQMLSSQENNPSSGGSTATPRSGDHSDYDSDEEEEEGEDYGDYTVYECPGLAPPGEIEVLNPMFAGGSAAGKDSPAKPNADDE</sequence>
<feature type="signal peptide" evidence="3">
    <location>
        <begin position="1"/>
        <end position="20"/>
    </location>
</feature>
<name>A0A9X6RLQ9_HYPEX</name>
<keyword evidence="2" id="KW-0472">Membrane</keyword>
<feature type="region of interest" description="Disordered" evidence="1">
    <location>
        <begin position="317"/>
        <end position="372"/>
    </location>
</feature>
<protein>
    <recommendedName>
        <fullName evidence="6">Neural proliferation differentiation and control protein 1</fullName>
    </recommendedName>
</protein>
<evidence type="ECO:0000313" key="5">
    <source>
        <dbReference type="Proteomes" id="UP000192578"/>
    </source>
</evidence>
<feature type="region of interest" description="Disordered" evidence="1">
    <location>
        <begin position="257"/>
        <end position="291"/>
    </location>
</feature>
<organism evidence="4 5">
    <name type="scientific">Hypsibius exemplaris</name>
    <name type="common">Freshwater tardigrade</name>
    <dbReference type="NCBI Taxonomy" id="2072580"/>
    <lineage>
        <taxon>Eukaryota</taxon>
        <taxon>Metazoa</taxon>
        <taxon>Ecdysozoa</taxon>
        <taxon>Tardigrada</taxon>
        <taxon>Eutardigrada</taxon>
        <taxon>Parachela</taxon>
        <taxon>Hypsibioidea</taxon>
        <taxon>Hypsibiidae</taxon>
        <taxon>Hypsibius</taxon>
    </lineage>
</organism>
<feature type="transmembrane region" description="Helical" evidence="2">
    <location>
        <begin position="425"/>
        <end position="447"/>
    </location>
</feature>